<feature type="domain" description="HTH merR-type" evidence="4">
    <location>
        <begin position="6"/>
        <end position="75"/>
    </location>
</feature>
<dbReference type="PROSITE" id="PS00552">
    <property type="entry name" value="HTH_MERR_1"/>
    <property type="match status" value="1"/>
</dbReference>
<dbReference type="Proteomes" id="UP000886042">
    <property type="component" value="Unassembled WGS sequence"/>
</dbReference>
<dbReference type="InterPro" id="IPR015358">
    <property type="entry name" value="Tscrpt_reg_MerR_DNA-bd"/>
</dbReference>
<dbReference type="AlphaFoldDB" id="A0A7C3G4X2"/>
<keyword evidence="1" id="KW-0805">Transcription regulation</keyword>
<dbReference type="Pfam" id="PF09278">
    <property type="entry name" value="MerR-DNA-bind"/>
    <property type="match status" value="1"/>
</dbReference>
<dbReference type="CDD" id="cd04770">
    <property type="entry name" value="HTH_HMRTR"/>
    <property type="match status" value="1"/>
</dbReference>
<protein>
    <submittedName>
        <fullName evidence="5">Heavy metal-responsive transcriptional regulator</fullName>
    </submittedName>
</protein>
<evidence type="ECO:0000256" key="3">
    <source>
        <dbReference type="ARBA" id="ARBA00023163"/>
    </source>
</evidence>
<dbReference type="GO" id="GO:0003700">
    <property type="term" value="F:DNA-binding transcription factor activity"/>
    <property type="evidence" value="ECO:0007669"/>
    <property type="project" value="InterPro"/>
</dbReference>
<proteinExistence type="predicted"/>
<dbReference type="PROSITE" id="PS50937">
    <property type="entry name" value="HTH_MERR_2"/>
    <property type="match status" value="1"/>
</dbReference>
<comment type="caution">
    <text evidence="5">The sequence shown here is derived from an EMBL/GenBank/DDBJ whole genome shotgun (WGS) entry which is preliminary data.</text>
</comment>
<dbReference type="SUPFAM" id="SSF46955">
    <property type="entry name" value="Putative DNA-binding domain"/>
    <property type="match status" value="1"/>
</dbReference>
<evidence type="ECO:0000256" key="1">
    <source>
        <dbReference type="ARBA" id="ARBA00023015"/>
    </source>
</evidence>
<dbReference type="Gene3D" id="1.10.1660.10">
    <property type="match status" value="1"/>
</dbReference>
<keyword evidence="2" id="KW-0238">DNA-binding</keyword>
<dbReference type="EMBL" id="DRMN01000142">
    <property type="protein sequence ID" value="HFB54693.1"/>
    <property type="molecule type" value="Genomic_DNA"/>
</dbReference>
<dbReference type="PRINTS" id="PR00040">
    <property type="entry name" value="HTHMERR"/>
</dbReference>
<dbReference type="PANTHER" id="PTHR30204">
    <property type="entry name" value="REDOX-CYCLING DRUG-SENSING TRANSCRIPTIONAL ACTIVATOR SOXR"/>
    <property type="match status" value="1"/>
</dbReference>
<organism evidence="5 6">
    <name type="scientific">Hellea balneolensis</name>
    <dbReference type="NCBI Taxonomy" id="287478"/>
    <lineage>
        <taxon>Bacteria</taxon>
        <taxon>Pseudomonadati</taxon>
        <taxon>Pseudomonadota</taxon>
        <taxon>Alphaproteobacteria</taxon>
        <taxon>Maricaulales</taxon>
        <taxon>Robiginitomaculaceae</taxon>
        <taxon>Hellea</taxon>
    </lineage>
</organism>
<gene>
    <name evidence="5" type="ORF">ENJ46_02120</name>
</gene>
<evidence type="ECO:0000256" key="2">
    <source>
        <dbReference type="ARBA" id="ARBA00023125"/>
    </source>
</evidence>
<dbReference type="InterPro" id="IPR009061">
    <property type="entry name" value="DNA-bd_dom_put_sf"/>
</dbReference>
<name>A0A7C3G4X2_9PROT</name>
<sequence>MSAVSTLAIGQLAKTCGVNIDTVRYYERQDLLLPTERTPSGYRRYSHDSVRRLRFIRKAQSLGFTLSEIKNLLNLAEDDDADCGDVRACAREKIAQLEPRIADMLKIKKGLEELARFCPGNGKPLSECSILEYFYQEDDAS</sequence>
<dbReference type="PANTHER" id="PTHR30204:SF92">
    <property type="entry name" value="HTH-TYPE TRANSCRIPTIONAL REGULATOR ZNTR"/>
    <property type="match status" value="1"/>
</dbReference>
<reference evidence="5" key="1">
    <citation type="journal article" date="2020" name="mSystems">
        <title>Genome- and Community-Level Interaction Insights into Carbon Utilization and Element Cycling Functions of Hydrothermarchaeota in Hydrothermal Sediment.</title>
        <authorList>
            <person name="Zhou Z."/>
            <person name="Liu Y."/>
            <person name="Xu W."/>
            <person name="Pan J."/>
            <person name="Luo Z.H."/>
            <person name="Li M."/>
        </authorList>
    </citation>
    <scope>NUCLEOTIDE SEQUENCE [LARGE SCALE GENOMIC DNA]</scope>
    <source>
        <strain evidence="5">HyVt-489</strain>
    </source>
</reference>
<dbReference type="Pfam" id="PF00376">
    <property type="entry name" value="MerR"/>
    <property type="match status" value="1"/>
</dbReference>
<accession>A0A7C3G4X2</accession>
<evidence type="ECO:0000313" key="5">
    <source>
        <dbReference type="EMBL" id="HFB54693.1"/>
    </source>
</evidence>
<evidence type="ECO:0000313" key="6">
    <source>
        <dbReference type="Proteomes" id="UP000886042"/>
    </source>
</evidence>
<dbReference type="SMART" id="SM00422">
    <property type="entry name" value="HTH_MERR"/>
    <property type="match status" value="1"/>
</dbReference>
<dbReference type="InterPro" id="IPR000551">
    <property type="entry name" value="MerR-type_HTH_dom"/>
</dbReference>
<dbReference type="InterPro" id="IPR047057">
    <property type="entry name" value="MerR_fam"/>
</dbReference>
<dbReference type="GO" id="GO:0003677">
    <property type="term" value="F:DNA binding"/>
    <property type="evidence" value="ECO:0007669"/>
    <property type="project" value="UniProtKB-KW"/>
</dbReference>
<keyword evidence="3" id="KW-0804">Transcription</keyword>
<evidence type="ECO:0000259" key="4">
    <source>
        <dbReference type="PROSITE" id="PS50937"/>
    </source>
</evidence>